<reference evidence="3" key="1">
    <citation type="journal article" date="2019" name="Int. J. Syst. Evol. Microbiol.">
        <title>The Global Catalogue of Microorganisms (GCM) 10K type strain sequencing project: providing services to taxonomists for standard genome sequencing and annotation.</title>
        <authorList>
            <consortium name="The Broad Institute Genomics Platform"/>
            <consortium name="The Broad Institute Genome Sequencing Center for Infectious Disease"/>
            <person name="Wu L."/>
            <person name="Ma J."/>
        </authorList>
    </citation>
    <scope>NUCLEOTIDE SEQUENCE [LARGE SCALE GENOMIC DNA]</scope>
    <source>
        <strain evidence="3">CGMCC 1.10698</strain>
    </source>
</reference>
<evidence type="ECO:0000256" key="1">
    <source>
        <dbReference type="SAM" id="MobiDB-lite"/>
    </source>
</evidence>
<keyword evidence="3" id="KW-1185">Reference proteome</keyword>
<evidence type="ECO:0000313" key="2">
    <source>
        <dbReference type="EMBL" id="MFC4265285.1"/>
    </source>
</evidence>
<comment type="caution">
    <text evidence="2">The sequence shown here is derived from an EMBL/GenBank/DDBJ whole genome shotgun (WGS) entry which is preliminary data.</text>
</comment>
<protein>
    <submittedName>
        <fullName evidence="2">Uncharacterized protein</fullName>
    </submittedName>
</protein>
<sequence length="157" mass="16850">MSNVSNEPVEISTKMLPGEWTEESMNELVGSYQQKIRDMGAPEDQINTSVETLDDGSANVRVSWHRTGVQTFANMGQSAVSEAANSRGHGEHIPAGETTKDSKGLGAILGDAERSAIDEPSTQRAVDAQEDTPAPNLVVYTDEEGKTYAEDVGPVEK</sequence>
<dbReference type="RefSeq" id="WP_230067319.1">
    <property type="nucleotide sequence ID" value="NZ_BAABLL010000003.1"/>
</dbReference>
<feature type="compositionally biased region" description="Basic and acidic residues" evidence="1">
    <location>
        <begin position="143"/>
        <end position="157"/>
    </location>
</feature>
<feature type="region of interest" description="Disordered" evidence="1">
    <location>
        <begin position="78"/>
        <end position="157"/>
    </location>
</feature>
<organism evidence="2 3">
    <name type="scientific">Arthrobacter cryoconiti</name>
    <dbReference type="NCBI Taxonomy" id="748907"/>
    <lineage>
        <taxon>Bacteria</taxon>
        <taxon>Bacillati</taxon>
        <taxon>Actinomycetota</taxon>
        <taxon>Actinomycetes</taxon>
        <taxon>Micrococcales</taxon>
        <taxon>Micrococcaceae</taxon>
        <taxon>Arthrobacter</taxon>
    </lineage>
</organism>
<evidence type="ECO:0000313" key="3">
    <source>
        <dbReference type="Proteomes" id="UP001595773"/>
    </source>
</evidence>
<gene>
    <name evidence="2" type="ORF">ACFOW9_06695</name>
</gene>
<feature type="compositionally biased region" description="Basic and acidic residues" evidence="1">
    <location>
        <begin position="88"/>
        <end position="103"/>
    </location>
</feature>
<proteinExistence type="predicted"/>
<accession>A0ABV8R045</accession>
<dbReference type="EMBL" id="JBHSCQ010000006">
    <property type="protein sequence ID" value="MFC4265285.1"/>
    <property type="molecule type" value="Genomic_DNA"/>
</dbReference>
<name>A0ABV8R045_9MICC</name>
<dbReference type="Proteomes" id="UP001595773">
    <property type="component" value="Unassembled WGS sequence"/>
</dbReference>